<gene>
    <name evidence="2" type="ORF">SAMN05421810_101524</name>
</gene>
<protein>
    <submittedName>
        <fullName evidence="2">Helix-turn-helix domain-containing protein</fullName>
    </submittedName>
</protein>
<name>A0A1I5LEZ1_9PSEU</name>
<evidence type="ECO:0000313" key="3">
    <source>
        <dbReference type="Proteomes" id="UP000198727"/>
    </source>
</evidence>
<dbReference type="InterPro" id="IPR043917">
    <property type="entry name" value="DUF5753"/>
</dbReference>
<dbReference type="Pfam" id="PF19054">
    <property type="entry name" value="DUF5753"/>
    <property type="match status" value="1"/>
</dbReference>
<dbReference type="RefSeq" id="WP_092527292.1">
    <property type="nucleotide sequence ID" value="NZ_FOWW01000001.1"/>
</dbReference>
<dbReference type="InterPro" id="IPR001387">
    <property type="entry name" value="Cro/C1-type_HTH"/>
</dbReference>
<dbReference type="STRING" id="587909.SAMN05421810_101524"/>
<dbReference type="Proteomes" id="UP000198727">
    <property type="component" value="Unassembled WGS sequence"/>
</dbReference>
<proteinExistence type="predicted"/>
<dbReference type="EMBL" id="FOWW01000001">
    <property type="protein sequence ID" value="SFO95934.1"/>
    <property type="molecule type" value="Genomic_DNA"/>
</dbReference>
<evidence type="ECO:0000313" key="2">
    <source>
        <dbReference type="EMBL" id="SFO95934.1"/>
    </source>
</evidence>
<dbReference type="SMART" id="SM00530">
    <property type="entry name" value="HTH_XRE"/>
    <property type="match status" value="1"/>
</dbReference>
<dbReference type="GO" id="GO:0003677">
    <property type="term" value="F:DNA binding"/>
    <property type="evidence" value="ECO:0007669"/>
    <property type="project" value="InterPro"/>
</dbReference>
<accession>A0A1I5LEZ1</accession>
<dbReference type="Pfam" id="PF13560">
    <property type="entry name" value="HTH_31"/>
    <property type="match status" value="1"/>
</dbReference>
<dbReference type="Gene3D" id="1.10.260.40">
    <property type="entry name" value="lambda repressor-like DNA-binding domains"/>
    <property type="match status" value="1"/>
</dbReference>
<dbReference type="OrthoDB" id="3672921at2"/>
<evidence type="ECO:0000259" key="1">
    <source>
        <dbReference type="PROSITE" id="PS50943"/>
    </source>
</evidence>
<feature type="domain" description="HTH cro/C1-type" evidence="1">
    <location>
        <begin position="17"/>
        <end position="74"/>
    </location>
</feature>
<keyword evidence="3" id="KW-1185">Reference proteome</keyword>
<dbReference type="SUPFAM" id="SSF47413">
    <property type="entry name" value="lambda repressor-like DNA-binding domains"/>
    <property type="match status" value="1"/>
</dbReference>
<dbReference type="PROSITE" id="PS50943">
    <property type="entry name" value="HTH_CROC1"/>
    <property type="match status" value="1"/>
</dbReference>
<dbReference type="AlphaFoldDB" id="A0A1I5LEZ1"/>
<dbReference type="CDD" id="cd00093">
    <property type="entry name" value="HTH_XRE"/>
    <property type="match status" value="1"/>
</dbReference>
<sequence length="298" mass="33180">MPAIAPTVRARELGEELRRAREAAGFLASDLADMLDWSPSKISRMESGRRGVSVIDVAIYLTTCGVVGKELDRLLDLAAEQDDGYWLRPHGEQLPEQLRSLVVQENQATTITDFELARIPGLLQTEDYARALLTEVGMVPKNGIEPRVNARLARQSLLRRYNPPHAKFLIHENAARLMVGGRDVMQRQVRHLMTMAARPRCSVRVIPALVGPHAGLNGPFRLLEFTEHNPAVYLENQTSSLFLEKPQDIVTYRKVLGKLTDVALDEGQSLLWLAELASEYDDSEDGPDDGEPRGPDLA</sequence>
<organism evidence="2 3">
    <name type="scientific">Amycolatopsis arida</name>
    <dbReference type="NCBI Taxonomy" id="587909"/>
    <lineage>
        <taxon>Bacteria</taxon>
        <taxon>Bacillati</taxon>
        <taxon>Actinomycetota</taxon>
        <taxon>Actinomycetes</taxon>
        <taxon>Pseudonocardiales</taxon>
        <taxon>Pseudonocardiaceae</taxon>
        <taxon>Amycolatopsis</taxon>
    </lineage>
</organism>
<reference evidence="3" key="1">
    <citation type="submission" date="2016-10" db="EMBL/GenBank/DDBJ databases">
        <authorList>
            <person name="Varghese N."/>
            <person name="Submissions S."/>
        </authorList>
    </citation>
    <scope>NUCLEOTIDE SEQUENCE [LARGE SCALE GENOMIC DNA]</scope>
    <source>
        <strain evidence="3">CGMCC 4.5579</strain>
    </source>
</reference>
<dbReference type="InterPro" id="IPR010982">
    <property type="entry name" value="Lambda_DNA-bd_dom_sf"/>
</dbReference>